<keyword evidence="8" id="KW-0249">Electron transport</keyword>
<keyword evidence="5" id="KW-0349">Heme</keyword>
<evidence type="ECO:0000256" key="9">
    <source>
        <dbReference type="ARBA" id="ARBA00022989"/>
    </source>
</evidence>
<evidence type="ECO:0000256" key="2">
    <source>
        <dbReference type="ARBA" id="ARBA00007543"/>
    </source>
</evidence>
<comment type="similarity">
    <text evidence="2">Belongs to the cytochrome ubiquinol oxidase subunit 2 family.</text>
</comment>
<evidence type="ECO:0000256" key="6">
    <source>
        <dbReference type="ARBA" id="ARBA00022692"/>
    </source>
</evidence>
<feature type="transmembrane region" description="Helical" evidence="12">
    <location>
        <begin position="69"/>
        <end position="89"/>
    </location>
</feature>
<keyword evidence="11 12" id="KW-0472">Membrane</keyword>
<reference evidence="13 14" key="1">
    <citation type="submission" date="2024-09" db="EMBL/GenBank/DDBJ databases">
        <title>Laminarin stimulates single cell rates of sulfate reduction while oxygen inhibits transcriptomic activity in coastal marine sediment.</title>
        <authorList>
            <person name="Lindsay M."/>
            <person name="Orcutt B."/>
            <person name="Emerson D."/>
            <person name="Stepanauskas R."/>
            <person name="D'Angelo T."/>
        </authorList>
    </citation>
    <scope>NUCLEOTIDE SEQUENCE [LARGE SCALE GENOMIC DNA]</scope>
    <source>
        <strain evidence="13">SAG AM-311-K15</strain>
    </source>
</reference>
<keyword evidence="7" id="KW-0479">Metal-binding</keyword>
<evidence type="ECO:0000256" key="7">
    <source>
        <dbReference type="ARBA" id="ARBA00022723"/>
    </source>
</evidence>
<evidence type="ECO:0000313" key="14">
    <source>
        <dbReference type="Proteomes" id="UP001594351"/>
    </source>
</evidence>
<name>A0ABV6YW01_UNCC1</name>
<feature type="transmembrane region" description="Helical" evidence="12">
    <location>
        <begin position="127"/>
        <end position="149"/>
    </location>
</feature>
<organism evidence="13 14">
    <name type="scientific">candidate division CSSED10-310 bacterium</name>
    <dbReference type="NCBI Taxonomy" id="2855610"/>
    <lineage>
        <taxon>Bacteria</taxon>
        <taxon>Bacteria division CSSED10-310</taxon>
    </lineage>
</organism>
<evidence type="ECO:0000256" key="5">
    <source>
        <dbReference type="ARBA" id="ARBA00022617"/>
    </source>
</evidence>
<feature type="transmembrane region" description="Helical" evidence="12">
    <location>
        <begin position="267"/>
        <end position="287"/>
    </location>
</feature>
<feature type="transmembrane region" description="Helical" evidence="12">
    <location>
        <begin position="312"/>
        <end position="335"/>
    </location>
</feature>
<evidence type="ECO:0000256" key="4">
    <source>
        <dbReference type="ARBA" id="ARBA00022475"/>
    </source>
</evidence>
<feature type="transmembrane region" description="Helical" evidence="12">
    <location>
        <begin position="169"/>
        <end position="191"/>
    </location>
</feature>
<keyword evidence="9 12" id="KW-1133">Transmembrane helix</keyword>
<protein>
    <submittedName>
        <fullName evidence="13">Cytochrome d ubiquinol oxidase subunit II</fullName>
    </submittedName>
</protein>
<dbReference type="Pfam" id="PF02322">
    <property type="entry name" value="Cyt_bd_oxida_II"/>
    <property type="match status" value="1"/>
</dbReference>
<sequence>MLEDNIYSGGILLFLETTCFFLWVLCWAMYITMDGFDLGCGMLLPFLGKKDQEKLILKTTGPLWAGNEIWLLVMGVIPYFVFPLVYRVLVSAFEVIILLILIFLFIRGLIFIIPWGSTHQPGSKIRIIIYFVCSVGPCFLFGLVFANIFRGLAIGQSGIYHGSYQKLVNIYGLWGGLLFLILCLEHGALWWAMKTEGWLKTRAVEIANMLWPPVLVVIIVFLIGSRFSTFLYDNYLVHPCLFILLALTILSVSGIKLFLSSSSYKRAWLSSCCTLVGIIFFCFGGHYPNLLHSSIHYGYNLTVHNAASEPRFLQILLMIAILFLPLMTGYQLWALKVFIGPKSH</sequence>
<dbReference type="PANTHER" id="PTHR43141:SF5">
    <property type="entry name" value="CYTOCHROME BD-I UBIQUINOL OXIDASE SUBUNIT 2"/>
    <property type="match status" value="1"/>
</dbReference>
<evidence type="ECO:0000256" key="11">
    <source>
        <dbReference type="ARBA" id="ARBA00023136"/>
    </source>
</evidence>
<feature type="transmembrane region" description="Helical" evidence="12">
    <location>
        <begin position="20"/>
        <end position="48"/>
    </location>
</feature>
<dbReference type="InterPro" id="IPR003317">
    <property type="entry name" value="Cyt-d_oxidase_su2"/>
</dbReference>
<evidence type="ECO:0000256" key="12">
    <source>
        <dbReference type="SAM" id="Phobius"/>
    </source>
</evidence>
<evidence type="ECO:0000256" key="8">
    <source>
        <dbReference type="ARBA" id="ARBA00022982"/>
    </source>
</evidence>
<keyword evidence="4" id="KW-1003">Cell membrane</keyword>
<keyword evidence="10" id="KW-0408">Iron</keyword>
<keyword evidence="3" id="KW-0813">Transport</keyword>
<accession>A0ABV6YW01</accession>
<dbReference type="EMBL" id="JBHPBY010000093">
    <property type="protein sequence ID" value="MFC1850349.1"/>
    <property type="molecule type" value="Genomic_DNA"/>
</dbReference>
<dbReference type="Proteomes" id="UP001594351">
    <property type="component" value="Unassembled WGS sequence"/>
</dbReference>
<proteinExistence type="inferred from homology"/>
<comment type="subcellular location">
    <subcellularLocation>
        <location evidence="1">Cell membrane</location>
        <topology evidence="1">Multi-pass membrane protein</topology>
    </subcellularLocation>
</comment>
<evidence type="ECO:0000256" key="10">
    <source>
        <dbReference type="ARBA" id="ARBA00023004"/>
    </source>
</evidence>
<evidence type="ECO:0000256" key="1">
    <source>
        <dbReference type="ARBA" id="ARBA00004651"/>
    </source>
</evidence>
<feature type="transmembrane region" description="Helical" evidence="12">
    <location>
        <begin position="95"/>
        <end position="115"/>
    </location>
</feature>
<keyword evidence="6 12" id="KW-0812">Transmembrane</keyword>
<evidence type="ECO:0000313" key="13">
    <source>
        <dbReference type="EMBL" id="MFC1850349.1"/>
    </source>
</evidence>
<feature type="transmembrane region" description="Helical" evidence="12">
    <location>
        <begin position="203"/>
        <end position="223"/>
    </location>
</feature>
<evidence type="ECO:0000256" key="3">
    <source>
        <dbReference type="ARBA" id="ARBA00022448"/>
    </source>
</evidence>
<gene>
    <name evidence="13" type="ORF">ACFL27_09180</name>
</gene>
<keyword evidence="14" id="KW-1185">Reference proteome</keyword>
<dbReference type="PANTHER" id="PTHR43141">
    <property type="entry name" value="CYTOCHROME BD2 SUBUNIT II"/>
    <property type="match status" value="1"/>
</dbReference>
<feature type="transmembrane region" description="Helical" evidence="12">
    <location>
        <begin position="235"/>
        <end position="255"/>
    </location>
</feature>
<comment type="caution">
    <text evidence="13">The sequence shown here is derived from an EMBL/GenBank/DDBJ whole genome shotgun (WGS) entry which is preliminary data.</text>
</comment>